<accession>A0A7J0G6T6</accession>
<dbReference type="AlphaFoldDB" id="A0A7J0G6T6"/>
<keyword evidence="2" id="KW-1185">Reference proteome</keyword>
<sequence length="70" mass="7727">MSRVNLRVDTQAMERIKEKSPKGDSIQSVNDSVSNAGACNTAAKARNDNQKKHTESSIRTVMYLSCWGPN</sequence>
<reference evidence="1 2" key="1">
    <citation type="submission" date="2019-07" db="EMBL/GenBank/DDBJ databases">
        <title>De Novo Assembly of kiwifruit Actinidia rufa.</title>
        <authorList>
            <person name="Sugita-Konishi S."/>
            <person name="Sato K."/>
            <person name="Mori E."/>
            <person name="Abe Y."/>
            <person name="Kisaki G."/>
            <person name="Hamano K."/>
            <person name="Suezawa K."/>
            <person name="Otani M."/>
            <person name="Fukuda T."/>
            <person name="Manabe T."/>
            <person name="Gomi K."/>
            <person name="Tabuchi M."/>
            <person name="Akimitsu K."/>
            <person name="Kataoka I."/>
        </authorList>
    </citation>
    <scope>NUCLEOTIDE SEQUENCE [LARGE SCALE GENOMIC DNA]</scope>
    <source>
        <strain evidence="2">cv. Fuchu</strain>
    </source>
</reference>
<proteinExistence type="predicted"/>
<dbReference type="Proteomes" id="UP000585474">
    <property type="component" value="Unassembled WGS sequence"/>
</dbReference>
<comment type="caution">
    <text evidence="1">The sequence shown here is derived from an EMBL/GenBank/DDBJ whole genome shotgun (WGS) entry which is preliminary data.</text>
</comment>
<dbReference type="OrthoDB" id="776176at2759"/>
<name>A0A7J0G6T6_9ERIC</name>
<dbReference type="Pfam" id="PF12609">
    <property type="entry name" value="DUF3774"/>
    <property type="match status" value="1"/>
</dbReference>
<dbReference type="InterPro" id="IPR022251">
    <property type="entry name" value="DUF3774_wound-induced"/>
</dbReference>
<organism evidence="1 2">
    <name type="scientific">Actinidia rufa</name>
    <dbReference type="NCBI Taxonomy" id="165716"/>
    <lineage>
        <taxon>Eukaryota</taxon>
        <taxon>Viridiplantae</taxon>
        <taxon>Streptophyta</taxon>
        <taxon>Embryophyta</taxon>
        <taxon>Tracheophyta</taxon>
        <taxon>Spermatophyta</taxon>
        <taxon>Magnoliopsida</taxon>
        <taxon>eudicotyledons</taxon>
        <taxon>Gunneridae</taxon>
        <taxon>Pentapetalae</taxon>
        <taxon>asterids</taxon>
        <taxon>Ericales</taxon>
        <taxon>Actinidiaceae</taxon>
        <taxon>Actinidia</taxon>
    </lineage>
</organism>
<dbReference type="EMBL" id="BJWL01000018">
    <property type="protein sequence ID" value="GFZ06498.1"/>
    <property type="molecule type" value="Genomic_DNA"/>
</dbReference>
<protein>
    <submittedName>
        <fullName evidence="1">Wound-responsive family protein</fullName>
    </submittedName>
</protein>
<evidence type="ECO:0000313" key="2">
    <source>
        <dbReference type="Proteomes" id="UP000585474"/>
    </source>
</evidence>
<gene>
    <name evidence="1" type="ORF">Acr_18g0006680</name>
</gene>
<evidence type="ECO:0000313" key="1">
    <source>
        <dbReference type="EMBL" id="GFZ06498.1"/>
    </source>
</evidence>